<organism evidence="1 2">
    <name type="scientific">Arthrobacter gallicola</name>
    <dbReference type="NCBI Taxonomy" id="2762225"/>
    <lineage>
        <taxon>Bacteria</taxon>
        <taxon>Bacillati</taxon>
        <taxon>Actinomycetota</taxon>
        <taxon>Actinomycetes</taxon>
        <taxon>Micrococcales</taxon>
        <taxon>Micrococcaceae</taxon>
        <taxon>Arthrobacter</taxon>
    </lineage>
</organism>
<evidence type="ECO:0000313" key="1">
    <source>
        <dbReference type="EMBL" id="MBD7993845.1"/>
    </source>
</evidence>
<reference evidence="1 2" key="1">
    <citation type="submission" date="2020-08" db="EMBL/GenBank/DDBJ databases">
        <title>A Genomic Blueprint of the Chicken Gut Microbiome.</title>
        <authorList>
            <person name="Gilroy R."/>
            <person name="Ravi A."/>
            <person name="Getino M."/>
            <person name="Pursley I."/>
            <person name="Horton D.L."/>
            <person name="Alikhan N.-F."/>
            <person name="Baker D."/>
            <person name="Gharbi K."/>
            <person name="Hall N."/>
            <person name="Watson M."/>
            <person name="Adriaenssens E.M."/>
            <person name="Foster-Nyarko E."/>
            <person name="Jarju S."/>
            <person name="Secka A."/>
            <person name="Antonio M."/>
            <person name="Oren A."/>
            <person name="Chaudhuri R."/>
            <person name="La Ragione R.M."/>
            <person name="Hildebrand F."/>
            <person name="Pallen M.J."/>
        </authorList>
    </citation>
    <scope>NUCLEOTIDE SEQUENCE [LARGE SCALE GENOMIC DNA]</scope>
    <source>
        <strain evidence="1 2">Sa2CUA1</strain>
    </source>
</reference>
<evidence type="ECO:0000313" key="2">
    <source>
        <dbReference type="Proteomes" id="UP000609874"/>
    </source>
</evidence>
<gene>
    <name evidence="1" type="ORF">H9639_00810</name>
</gene>
<dbReference type="Proteomes" id="UP000609874">
    <property type="component" value="Unassembled WGS sequence"/>
</dbReference>
<dbReference type="RefSeq" id="WP_191806259.1">
    <property type="nucleotide sequence ID" value="NZ_JACSQD010000001.1"/>
</dbReference>
<name>A0ABR8UMS1_9MICC</name>
<comment type="caution">
    <text evidence="1">The sequence shown here is derived from an EMBL/GenBank/DDBJ whole genome shotgun (WGS) entry which is preliminary data.</text>
</comment>
<proteinExistence type="predicted"/>
<dbReference type="EMBL" id="JACSQD010000001">
    <property type="protein sequence ID" value="MBD7993845.1"/>
    <property type="molecule type" value="Genomic_DNA"/>
</dbReference>
<keyword evidence="2" id="KW-1185">Reference proteome</keyword>
<protein>
    <submittedName>
        <fullName evidence="1">Uncharacterized protein</fullName>
    </submittedName>
</protein>
<accession>A0ABR8UMS1</accession>
<sequence length="171" mass="18518">MQLTDPTPEAVVHFIARVVDAPWPRESGAFMAYFDRLGCTPGESLEYTDPVPGSAGGPFSCESIFLENGSWAAFRGQLFSLNFFLYSGRRDSEALAEVGFEAVRERLSAEFGPPVDSGDDANGNHSAFWTPGENSIELYGHVALAPAPQVGVGRRSVEALYNEGALQADRR</sequence>